<organism evidence="3 4">
    <name type="scientific">Natrinema soli</name>
    <dbReference type="NCBI Taxonomy" id="1930624"/>
    <lineage>
        <taxon>Archaea</taxon>
        <taxon>Methanobacteriati</taxon>
        <taxon>Methanobacteriota</taxon>
        <taxon>Stenosarchaea group</taxon>
        <taxon>Halobacteria</taxon>
        <taxon>Halobacteriales</taxon>
        <taxon>Natrialbaceae</taxon>
        <taxon>Natrinema</taxon>
    </lineage>
</organism>
<dbReference type="RefSeq" id="WP_273741804.1">
    <property type="nucleotide sequence ID" value="NZ_JAQIVI010000674.1"/>
</dbReference>
<feature type="compositionally biased region" description="Basic and acidic residues" evidence="1">
    <location>
        <begin position="11"/>
        <end position="26"/>
    </location>
</feature>
<evidence type="ECO:0000313" key="3">
    <source>
        <dbReference type="EMBL" id="MFC6769096.1"/>
    </source>
</evidence>
<dbReference type="InterPro" id="IPR043902">
    <property type="entry name" value="DUF5786"/>
</dbReference>
<comment type="caution">
    <text evidence="3">The sequence shown here is derived from an EMBL/GenBank/DDBJ whole genome shotgun (WGS) entry which is preliminary data.</text>
</comment>
<name>A0ABD5SUV8_9EURY</name>
<feature type="domain" description="DUF5786" evidence="2">
    <location>
        <begin position="3"/>
        <end position="55"/>
    </location>
</feature>
<dbReference type="Proteomes" id="UP001596383">
    <property type="component" value="Unassembled WGS sequence"/>
</dbReference>
<evidence type="ECO:0000259" key="2">
    <source>
        <dbReference type="Pfam" id="PF19099"/>
    </source>
</evidence>
<accession>A0ABD5SUV8</accession>
<dbReference type="AlphaFoldDB" id="A0ABD5SUV8"/>
<dbReference type="Pfam" id="PF19099">
    <property type="entry name" value="DUF5786"/>
    <property type="match status" value="1"/>
</dbReference>
<protein>
    <submittedName>
        <fullName evidence="3">DUF5786 family protein</fullName>
    </submittedName>
</protein>
<reference evidence="3 4" key="1">
    <citation type="journal article" date="2019" name="Int. J. Syst. Evol. Microbiol.">
        <title>The Global Catalogue of Microorganisms (GCM) 10K type strain sequencing project: providing services to taxonomists for standard genome sequencing and annotation.</title>
        <authorList>
            <consortium name="The Broad Institute Genomics Platform"/>
            <consortium name="The Broad Institute Genome Sequencing Center for Infectious Disease"/>
            <person name="Wu L."/>
            <person name="Ma J."/>
        </authorList>
    </citation>
    <scope>NUCLEOTIDE SEQUENCE [LARGE SCALE GENOMIC DNA]</scope>
    <source>
        <strain evidence="3 4">LMG 29247</strain>
    </source>
</reference>
<keyword evidence="4" id="KW-1185">Reference proteome</keyword>
<feature type="compositionally biased region" description="Acidic residues" evidence="1">
    <location>
        <begin position="1"/>
        <end position="10"/>
    </location>
</feature>
<evidence type="ECO:0000313" key="4">
    <source>
        <dbReference type="Proteomes" id="UP001596383"/>
    </source>
</evidence>
<dbReference type="EMBL" id="JBHSWV010000674">
    <property type="protein sequence ID" value="MFC6769096.1"/>
    <property type="molecule type" value="Genomic_DNA"/>
</dbReference>
<sequence length="57" mass="6605">MSMGAYDEDEHERREQQASKVDTDFDDERTIYHGKVEYDSGDSAEALLDTFEQIKSD</sequence>
<feature type="region of interest" description="Disordered" evidence="1">
    <location>
        <begin position="1"/>
        <end position="26"/>
    </location>
</feature>
<evidence type="ECO:0000256" key="1">
    <source>
        <dbReference type="SAM" id="MobiDB-lite"/>
    </source>
</evidence>
<gene>
    <name evidence="3" type="ORF">ACFQE6_29980</name>
</gene>
<proteinExistence type="predicted"/>